<sequence length="182" mass="19567">MIGMKKSVGEGAPSVQAIEEVVEPVPNIQIPDKNIGSELAMFSRLPTISGISIEPRMEEASRDVVIGGSTQSVHIQDQIQEVASTLGVFTEDVVNPSMESAKIRSQPAIHPPRLDKEMPCPEIPTSDPMNVQERNRPDWMNTPASSTHPSPGGNPDRPSTPSSRISLNEAALNACFIQASFG</sequence>
<evidence type="ECO:0000313" key="2">
    <source>
        <dbReference type="EMBL" id="GMH31855.1"/>
    </source>
</evidence>
<dbReference type="AlphaFoldDB" id="A0AAD3TLN0"/>
<proteinExistence type="predicted"/>
<evidence type="ECO:0000256" key="1">
    <source>
        <dbReference type="SAM" id="MobiDB-lite"/>
    </source>
</evidence>
<gene>
    <name evidence="2" type="ORF">Nepgr_033699</name>
</gene>
<dbReference type="EMBL" id="BSYO01000042">
    <property type="protein sequence ID" value="GMH31855.1"/>
    <property type="molecule type" value="Genomic_DNA"/>
</dbReference>
<reference evidence="2" key="1">
    <citation type="submission" date="2023-05" db="EMBL/GenBank/DDBJ databases">
        <title>Nepenthes gracilis genome sequencing.</title>
        <authorList>
            <person name="Fukushima K."/>
        </authorList>
    </citation>
    <scope>NUCLEOTIDE SEQUENCE</scope>
    <source>
        <strain evidence="2">SING2019-196</strain>
    </source>
</reference>
<evidence type="ECO:0000313" key="3">
    <source>
        <dbReference type="Proteomes" id="UP001279734"/>
    </source>
</evidence>
<keyword evidence="3" id="KW-1185">Reference proteome</keyword>
<feature type="region of interest" description="Disordered" evidence="1">
    <location>
        <begin position="120"/>
        <end position="166"/>
    </location>
</feature>
<feature type="compositionally biased region" description="Polar residues" evidence="1">
    <location>
        <begin position="157"/>
        <end position="166"/>
    </location>
</feature>
<name>A0AAD3TLN0_NEPGR</name>
<protein>
    <submittedName>
        <fullName evidence="2">Uncharacterized protein</fullName>
    </submittedName>
</protein>
<organism evidence="2 3">
    <name type="scientific">Nepenthes gracilis</name>
    <name type="common">Slender pitcher plant</name>
    <dbReference type="NCBI Taxonomy" id="150966"/>
    <lineage>
        <taxon>Eukaryota</taxon>
        <taxon>Viridiplantae</taxon>
        <taxon>Streptophyta</taxon>
        <taxon>Embryophyta</taxon>
        <taxon>Tracheophyta</taxon>
        <taxon>Spermatophyta</taxon>
        <taxon>Magnoliopsida</taxon>
        <taxon>eudicotyledons</taxon>
        <taxon>Gunneridae</taxon>
        <taxon>Pentapetalae</taxon>
        <taxon>Caryophyllales</taxon>
        <taxon>Nepenthaceae</taxon>
        <taxon>Nepenthes</taxon>
    </lineage>
</organism>
<comment type="caution">
    <text evidence="2">The sequence shown here is derived from an EMBL/GenBank/DDBJ whole genome shotgun (WGS) entry which is preliminary data.</text>
</comment>
<dbReference type="Proteomes" id="UP001279734">
    <property type="component" value="Unassembled WGS sequence"/>
</dbReference>
<accession>A0AAD3TLN0</accession>